<keyword evidence="2" id="KW-1185">Reference proteome</keyword>
<dbReference type="Proteomes" id="UP000501773">
    <property type="component" value="Segment"/>
</dbReference>
<sequence length="95" mass="11344">MKFEKGKLYIVREDENNYIFKVKKEPNPGHIIAENAVRIDKVFGQEQILVFLHDNEMLMQLFKNGAEEVTDDYEKEKYYDLINVHTQMYNTNLGR</sequence>
<evidence type="ECO:0000313" key="1">
    <source>
        <dbReference type="EMBL" id="QIQ66237.1"/>
    </source>
</evidence>
<evidence type="ECO:0000313" key="2">
    <source>
        <dbReference type="Proteomes" id="UP000501773"/>
    </source>
</evidence>
<organism evidence="1 2">
    <name type="scientific">Enterococcus phage nattely</name>
    <dbReference type="NCBI Taxonomy" id="2719593"/>
    <lineage>
        <taxon>Viruses</taxon>
        <taxon>Duplodnaviria</taxon>
        <taxon>Heunggongvirae</taxon>
        <taxon>Uroviricota</taxon>
        <taxon>Caudoviricetes</taxon>
        <taxon>Andrewesvirinae</taxon>
        <taxon>Vipetofemvirus</taxon>
        <taxon>Vipetofemvirus nattely</taxon>
    </lineage>
</organism>
<protein>
    <submittedName>
        <fullName evidence="1">Uncharacterized protein</fullName>
    </submittedName>
</protein>
<dbReference type="EMBL" id="MT119360">
    <property type="protein sequence ID" value="QIQ66237.1"/>
    <property type="molecule type" value="Genomic_DNA"/>
</dbReference>
<accession>A0A6G9LLH5</accession>
<proteinExistence type="predicted"/>
<reference evidence="2" key="1">
    <citation type="submission" date="2020-02" db="EMBL/GenBank/DDBJ databases">
        <authorList>
            <person name="Olsen N.S."/>
            <person name="Forero-Junco L."/>
            <person name="Kot W."/>
            <person name="Hansen L.H."/>
        </authorList>
    </citation>
    <scope>NUCLEOTIDE SEQUENCE [LARGE SCALE GENOMIC DNA]</scope>
</reference>
<gene>
    <name evidence="1" type="ORF">nattely_70</name>
</gene>
<name>A0A6G9LLH5_9CAUD</name>